<evidence type="ECO:0000313" key="2">
    <source>
        <dbReference type="EMBL" id="GMN23694.1"/>
    </source>
</evidence>
<comment type="caution">
    <text evidence="2">The sequence shown here is derived from an EMBL/GenBank/DDBJ whole genome shotgun (WGS) entry which is preliminary data.</text>
</comment>
<reference evidence="2" key="1">
    <citation type="submission" date="2023-07" db="EMBL/GenBank/DDBJ databases">
        <title>draft genome sequence of fig (Ficus carica).</title>
        <authorList>
            <person name="Takahashi T."/>
            <person name="Nishimura K."/>
        </authorList>
    </citation>
    <scope>NUCLEOTIDE SEQUENCE</scope>
</reference>
<evidence type="ECO:0000313" key="3">
    <source>
        <dbReference type="Proteomes" id="UP001187192"/>
    </source>
</evidence>
<dbReference type="EMBL" id="BTGU01009401">
    <property type="protein sequence ID" value="GMN23694.1"/>
    <property type="molecule type" value="Genomic_DNA"/>
</dbReference>
<feature type="region of interest" description="Disordered" evidence="1">
    <location>
        <begin position="1"/>
        <end position="32"/>
    </location>
</feature>
<feature type="non-terminal residue" evidence="2">
    <location>
        <position position="32"/>
    </location>
</feature>
<protein>
    <submittedName>
        <fullName evidence="2">Uncharacterized protein</fullName>
    </submittedName>
</protein>
<dbReference type="Proteomes" id="UP001187192">
    <property type="component" value="Unassembled WGS sequence"/>
</dbReference>
<dbReference type="AlphaFoldDB" id="A0AA88D0P7"/>
<accession>A0AA88D0P7</accession>
<name>A0AA88D0P7_FICCA</name>
<sequence length="32" mass="3497">MVETTKVQRTVVVSSEPVGNDDGPPAARRRFP</sequence>
<feature type="compositionally biased region" description="Polar residues" evidence="1">
    <location>
        <begin position="1"/>
        <end position="13"/>
    </location>
</feature>
<evidence type="ECO:0000256" key="1">
    <source>
        <dbReference type="SAM" id="MobiDB-lite"/>
    </source>
</evidence>
<gene>
    <name evidence="2" type="ORF">TIFTF001_051322</name>
</gene>
<proteinExistence type="predicted"/>
<organism evidence="2 3">
    <name type="scientific">Ficus carica</name>
    <name type="common">Common fig</name>
    <dbReference type="NCBI Taxonomy" id="3494"/>
    <lineage>
        <taxon>Eukaryota</taxon>
        <taxon>Viridiplantae</taxon>
        <taxon>Streptophyta</taxon>
        <taxon>Embryophyta</taxon>
        <taxon>Tracheophyta</taxon>
        <taxon>Spermatophyta</taxon>
        <taxon>Magnoliopsida</taxon>
        <taxon>eudicotyledons</taxon>
        <taxon>Gunneridae</taxon>
        <taxon>Pentapetalae</taxon>
        <taxon>rosids</taxon>
        <taxon>fabids</taxon>
        <taxon>Rosales</taxon>
        <taxon>Moraceae</taxon>
        <taxon>Ficeae</taxon>
        <taxon>Ficus</taxon>
    </lineage>
</organism>
<keyword evidence="3" id="KW-1185">Reference proteome</keyword>